<dbReference type="InterPro" id="IPR011990">
    <property type="entry name" value="TPR-like_helical_dom_sf"/>
</dbReference>
<evidence type="ECO:0000313" key="5">
    <source>
        <dbReference type="EMBL" id="KAG5165112.1"/>
    </source>
</evidence>
<feature type="region of interest" description="Disordered" evidence="2">
    <location>
        <begin position="50"/>
        <end position="76"/>
    </location>
</feature>
<dbReference type="PROSITE" id="PS50005">
    <property type="entry name" value="TPR"/>
    <property type="match status" value="1"/>
</dbReference>
<evidence type="ECO:0000256" key="2">
    <source>
        <dbReference type="SAM" id="MobiDB-lite"/>
    </source>
</evidence>
<evidence type="ECO:0000256" key="1">
    <source>
        <dbReference type="PROSITE-ProRule" id="PRU00339"/>
    </source>
</evidence>
<name>A0A8H7XQD6_PSICU</name>
<dbReference type="Gene3D" id="3.40.50.300">
    <property type="entry name" value="P-loop containing nucleotide triphosphate hydrolases"/>
    <property type="match status" value="1"/>
</dbReference>
<dbReference type="GO" id="GO:0043531">
    <property type="term" value="F:ADP binding"/>
    <property type="evidence" value="ECO:0007669"/>
    <property type="project" value="InterPro"/>
</dbReference>
<proteinExistence type="predicted"/>
<feature type="transmembrane region" description="Helical" evidence="3">
    <location>
        <begin position="881"/>
        <end position="899"/>
    </location>
</feature>
<protein>
    <recommendedName>
        <fullName evidence="4">NB-ARC domain-containing protein</fullName>
    </recommendedName>
</protein>
<evidence type="ECO:0000259" key="4">
    <source>
        <dbReference type="Pfam" id="PF00931"/>
    </source>
</evidence>
<dbReference type="AlphaFoldDB" id="A0A8H7XQD6"/>
<accession>A0A8H7XQD6</accession>
<feature type="transmembrane region" description="Helical" evidence="3">
    <location>
        <begin position="80"/>
        <end position="101"/>
    </location>
</feature>
<dbReference type="Gene3D" id="1.25.40.10">
    <property type="entry name" value="Tetratricopeptide repeat domain"/>
    <property type="match status" value="2"/>
</dbReference>
<dbReference type="SUPFAM" id="SSF52540">
    <property type="entry name" value="P-loop containing nucleoside triphosphate hydrolases"/>
    <property type="match status" value="1"/>
</dbReference>
<keyword evidence="3" id="KW-1133">Transmembrane helix</keyword>
<dbReference type="Pfam" id="PF13424">
    <property type="entry name" value="TPR_12"/>
    <property type="match status" value="1"/>
</dbReference>
<sequence length="901" mass="101955">MAGMWNGAKNVLVQGGTFVAKTIQHAPVLSGTLNINVFPRTETGESLERARFQDEEDKEDTQASISSASSPNDQRRSKGCFFSCTGVIAAVVLCAAASFNLTLKEYNVSSSSAHILSLPPAVEIYGRDQLVKDAVDKILSQFKDKLKVKRHISIKGGPGMGKTTIAIGIIHDSLVIKYFQDARHWVSCREASKVEDTMKASKLLEYISDSLGLELTASNDRRKDIKYFLEASNHIPRILVLDNFETMWEPHGVQQAVEDILKFLSQFTQLTIVLTTRNAYDPVTHLGVSWHQFDAIEPLTLEASKQLFTSLAPSRSIDDRLEDLLRAVDCIPLPIVLMASSAQESYTTSRILEIWNRGLMAQYNFTSSLGVHDGDPMDVLDRWIEMSLEGPLIKSRPNAITLLRMIAALPSGIRHESLWDISRIQDVDRVAAVLVRTSLITNSPFILQMHSTIRSYMLRNHALSGKYRAQIKEFYFQLIHAAGAEPGAKDFLSHARRLSDEQINAEAILSDALEHDFEPAIWIAMDYCNYLIWNTPSTDIAEKSVQILRNKLLGINKFTQQLDHDNESPFSVEMVNHIYPLALLRLGVLYFRLDNYPEAINALEEAANMGRSLEQTRWTSQAEIYLAEIYRLRGDHTRALGLYSSAYNRSEENFRERASAQRGMAIVHFQDNSFSEALRALETVRDSCPAEDHSCRADCDRELGRLYRNRNQSESIRYSSNARAYYLVHGPRREAAIALYQKSIALYLQGDYDAAETGLKEAFEEFKPLRNDAQMGFCVFHLAEMNRVRGTLNQALALFQRSEMMFEHMENKFMVGLSLKGQAETQARLCRSKEASKASKRAHHLLRTIDAKEATSAVIDTGDLWSMCQWEYAVRENCNMLMLPISCLAVLLIFYYVFIRK</sequence>
<dbReference type="InterPro" id="IPR019734">
    <property type="entry name" value="TPR_rpt"/>
</dbReference>
<keyword evidence="3" id="KW-0472">Membrane</keyword>
<keyword evidence="3" id="KW-0812">Transmembrane</keyword>
<dbReference type="PANTHER" id="PTHR47691:SF3">
    <property type="entry name" value="HTH-TYPE TRANSCRIPTIONAL REGULATOR RV0890C-RELATED"/>
    <property type="match status" value="1"/>
</dbReference>
<feature type="repeat" description="TPR" evidence="1">
    <location>
        <begin position="580"/>
        <end position="613"/>
    </location>
</feature>
<dbReference type="SUPFAM" id="SSF48452">
    <property type="entry name" value="TPR-like"/>
    <property type="match status" value="2"/>
</dbReference>
<dbReference type="SMART" id="SM00028">
    <property type="entry name" value="TPR"/>
    <property type="match status" value="4"/>
</dbReference>
<dbReference type="EMBL" id="JAFIQS010000010">
    <property type="protein sequence ID" value="KAG5165112.1"/>
    <property type="molecule type" value="Genomic_DNA"/>
</dbReference>
<evidence type="ECO:0000256" key="3">
    <source>
        <dbReference type="SAM" id="Phobius"/>
    </source>
</evidence>
<gene>
    <name evidence="5" type="ORF">JR316_009808</name>
</gene>
<dbReference type="InterPro" id="IPR002182">
    <property type="entry name" value="NB-ARC"/>
</dbReference>
<reference evidence="5" key="1">
    <citation type="submission" date="2021-02" db="EMBL/GenBank/DDBJ databases">
        <title>Psilocybe cubensis genome.</title>
        <authorList>
            <person name="Mckernan K.J."/>
            <person name="Crawford S."/>
            <person name="Trippe A."/>
            <person name="Kane L.T."/>
            <person name="Mclaughlin S."/>
        </authorList>
    </citation>
    <scope>NUCLEOTIDE SEQUENCE [LARGE SCALE GENOMIC DNA]</scope>
    <source>
        <strain evidence="5">MGC-MH-2018</strain>
    </source>
</reference>
<feature type="domain" description="NB-ARC" evidence="4">
    <location>
        <begin position="133"/>
        <end position="308"/>
    </location>
</feature>
<feature type="compositionally biased region" description="Polar residues" evidence="2">
    <location>
        <begin position="62"/>
        <end position="72"/>
    </location>
</feature>
<dbReference type="InterPro" id="IPR027417">
    <property type="entry name" value="P-loop_NTPase"/>
</dbReference>
<dbReference type="Pfam" id="PF00931">
    <property type="entry name" value="NB-ARC"/>
    <property type="match status" value="1"/>
</dbReference>
<keyword evidence="1" id="KW-0802">TPR repeat</keyword>
<organism evidence="5">
    <name type="scientific">Psilocybe cubensis</name>
    <name type="common">Psychedelic mushroom</name>
    <name type="synonym">Stropharia cubensis</name>
    <dbReference type="NCBI Taxonomy" id="181762"/>
    <lineage>
        <taxon>Eukaryota</taxon>
        <taxon>Fungi</taxon>
        <taxon>Dikarya</taxon>
        <taxon>Basidiomycota</taxon>
        <taxon>Agaricomycotina</taxon>
        <taxon>Agaricomycetes</taxon>
        <taxon>Agaricomycetidae</taxon>
        <taxon>Agaricales</taxon>
        <taxon>Agaricineae</taxon>
        <taxon>Strophariaceae</taxon>
        <taxon>Psilocybe</taxon>
    </lineage>
</organism>
<comment type="caution">
    <text evidence="5">The sequence shown here is derived from an EMBL/GenBank/DDBJ whole genome shotgun (WGS) entry which is preliminary data.</text>
</comment>
<dbReference type="PANTHER" id="PTHR47691">
    <property type="entry name" value="REGULATOR-RELATED"/>
    <property type="match status" value="1"/>
</dbReference>